<dbReference type="AlphaFoldDB" id="A0A650ARP9"/>
<evidence type="ECO:0000256" key="3">
    <source>
        <dbReference type="ARBA" id="ARBA00023274"/>
    </source>
</evidence>
<dbReference type="InterPro" id="IPR019906">
    <property type="entry name" value="Ribosomal_uL6_bac-type"/>
</dbReference>
<keyword evidence="2 4" id="KW-0689">Ribosomal protein</keyword>
<dbReference type="SUPFAM" id="SSF56053">
    <property type="entry name" value="Ribosomal protein L6"/>
    <property type="match status" value="1"/>
</dbReference>
<evidence type="ECO:0000256" key="2">
    <source>
        <dbReference type="ARBA" id="ARBA00022980"/>
    </source>
</evidence>
<dbReference type="PANTHER" id="PTHR11655">
    <property type="entry name" value="60S/50S RIBOSOMAL PROTEIN L6/L9"/>
    <property type="match status" value="1"/>
</dbReference>
<feature type="domain" description="Large ribosomal subunit protein uL6 alpha-beta" evidence="5">
    <location>
        <begin position="132"/>
        <end position="206"/>
    </location>
</feature>
<organism evidence="6">
    <name type="scientific">Tetraselmis sp. CCMP 881</name>
    <dbReference type="NCBI Taxonomy" id="1812852"/>
    <lineage>
        <taxon>Eukaryota</taxon>
        <taxon>Viridiplantae</taxon>
        <taxon>Chlorophyta</taxon>
        <taxon>core chlorophytes</taxon>
        <taxon>Chlorodendrophyceae</taxon>
        <taxon>Chlorodendrales</taxon>
        <taxon>Chlorodendraceae</taxon>
        <taxon>Tetraselmis</taxon>
    </lineage>
</organism>
<geneLocation type="mitochondrion" evidence="6"/>
<dbReference type="GO" id="GO:0006412">
    <property type="term" value="P:translation"/>
    <property type="evidence" value="ECO:0007669"/>
    <property type="project" value="InterPro"/>
</dbReference>
<evidence type="ECO:0000313" key="6">
    <source>
        <dbReference type="EMBL" id="QGP70640.1"/>
    </source>
</evidence>
<evidence type="ECO:0000256" key="4">
    <source>
        <dbReference type="RuleBase" id="RU003869"/>
    </source>
</evidence>
<dbReference type="InterPro" id="IPR036789">
    <property type="entry name" value="Ribosomal_uL6-like_a/b-dom_sf"/>
</dbReference>
<name>A0A650ARP9_9CHLO</name>
<keyword evidence="3 4" id="KW-0687">Ribonucleoprotein</keyword>
<dbReference type="PANTHER" id="PTHR11655:SF14">
    <property type="entry name" value="LARGE RIBOSOMAL SUBUNIT PROTEIN UL6M"/>
    <property type="match status" value="1"/>
</dbReference>
<accession>A0A650ARP9</accession>
<keyword evidence="6" id="KW-0496">Mitochondrion</keyword>
<protein>
    <submittedName>
        <fullName evidence="6">Ribosomal protein L6</fullName>
    </submittedName>
</protein>
<evidence type="ECO:0000256" key="1">
    <source>
        <dbReference type="ARBA" id="ARBA00009356"/>
    </source>
</evidence>
<comment type="similarity">
    <text evidence="1 4">Belongs to the universal ribosomal protein uL6 family.</text>
</comment>
<dbReference type="InterPro" id="IPR000702">
    <property type="entry name" value="Ribosomal_uL6-like"/>
</dbReference>
<dbReference type="GO" id="GO:0019843">
    <property type="term" value="F:rRNA binding"/>
    <property type="evidence" value="ECO:0007669"/>
    <property type="project" value="InterPro"/>
</dbReference>
<dbReference type="EMBL" id="MN642087">
    <property type="protein sequence ID" value="QGP70640.1"/>
    <property type="molecule type" value="Genomic_DNA"/>
</dbReference>
<dbReference type="InterPro" id="IPR020040">
    <property type="entry name" value="Ribosomal_uL6_a/b-dom"/>
</dbReference>
<gene>
    <name evidence="6" type="primary">rpl6</name>
</gene>
<dbReference type="Gene3D" id="3.90.930.12">
    <property type="entry name" value="Ribosomal protein L6, alpha-beta domain"/>
    <property type="match status" value="1"/>
</dbReference>
<dbReference type="GO" id="GO:0005762">
    <property type="term" value="C:mitochondrial large ribosomal subunit"/>
    <property type="evidence" value="ECO:0007669"/>
    <property type="project" value="TreeGrafter"/>
</dbReference>
<proteinExistence type="inferred from homology"/>
<dbReference type="PRINTS" id="PR00059">
    <property type="entry name" value="RIBOSOMALL6"/>
</dbReference>
<dbReference type="GO" id="GO:0003735">
    <property type="term" value="F:structural constituent of ribosome"/>
    <property type="evidence" value="ECO:0007669"/>
    <property type="project" value="InterPro"/>
</dbReference>
<reference evidence="6" key="1">
    <citation type="submission" date="2019-11" db="EMBL/GenBank/DDBJ databases">
        <title>Complete mitogenomes of the chlorophyte green algae Scherffelia dubia and Tetraselmis sp. CCMP 881 (Chlorodendrophyceae).</title>
        <authorList>
            <person name="Turmel M."/>
            <person name="Otis C."/>
            <person name="de Cambiaire J.-C."/>
            <person name="Lemieux C."/>
        </authorList>
    </citation>
    <scope>NUCLEOTIDE SEQUENCE</scope>
</reference>
<dbReference type="Pfam" id="PF00347">
    <property type="entry name" value="Ribosomal_L6"/>
    <property type="match status" value="1"/>
</dbReference>
<evidence type="ECO:0000259" key="5">
    <source>
        <dbReference type="Pfam" id="PF00347"/>
    </source>
</evidence>
<sequence>METLNIKKENDFLFSGPLGTVIINAKKLDLQGVHSYRAKTENKSDISWKFLKEPLEQSNFLNKDSQHNFIKLTKRQSTYRKIKNFLNEKDLPIKSEITISKKNDTQNHYFRSLCAQKLKGISGGFFVYLKIVGIGYRVFLDRENTLTFKLGYSHYYQAKLPKSIKVFLPEPTLICLYGIDKNQVTQVAAKIQAIKKPCAYKGKGIRLIDQQIQLKAAKKK</sequence>